<feature type="compositionally biased region" description="Basic and acidic residues" evidence="1">
    <location>
        <begin position="45"/>
        <end position="56"/>
    </location>
</feature>
<protein>
    <submittedName>
        <fullName evidence="2">Uncharacterized protein</fullName>
    </submittedName>
</protein>
<dbReference type="Proteomes" id="UP001375382">
    <property type="component" value="Unassembled WGS sequence"/>
</dbReference>
<organism evidence="2 3">
    <name type="scientific">Rheinheimera muenzenbergensis</name>
    <dbReference type="NCBI Taxonomy" id="1193628"/>
    <lineage>
        <taxon>Bacteria</taxon>
        <taxon>Pseudomonadati</taxon>
        <taxon>Pseudomonadota</taxon>
        <taxon>Gammaproteobacteria</taxon>
        <taxon>Chromatiales</taxon>
        <taxon>Chromatiaceae</taxon>
        <taxon>Rheinheimera</taxon>
    </lineage>
</organism>
<sequence length="228" mass="25673">MKIRVLLLLGIILAGAVSAVFYFTSEHRQDGDNSALQTQAVELKDDSLKHKSRESTAKISETKMSSRNAADQQSESETNNDHRADPEPFYSKLTTESEINSYFIRNDDAIYEKTLVSSFQTQDFNQFIMSLDSIAKDYTAIENEQQLSNYLLQHYGSRINNEIYSCAGRICAVSFNYASNRDTESFKTLNEAGSYFSFYSTSLDEHGNPVMKAILITTEAAESLTIAR</sequence>
<accession>A0ABU8C8Y3</accession>
<dbReference type="EMBL" id="JALAAR010000012">
    <property type="protein sequence ID" value="MEH8018415.1"/>
    <property type="molecule type" value="Genomic_DNA"/>
</dbReference>
<feature type="compositionally biased region" description="Polar residues" evidence="1">
    <location>
        <begin position="57"/>
        <end position="77"/>
    </location>
</feature>
<feature type="region of interest" description="Disordered" evidence="1">
    <location>
        <begin position="45"/>
        <end position="89"/>
    </location>
</feature>
<proteinExistence type="predicted"/>
<dbReference type="RefSeq" id="WP_335736821.1">
    <property type="nucleotide sequence ID" value="NZ_JALAAR010000012.1"/>
</dbReference>
<keyword evidence="3" id="KW-1185">Reference proteome</keyword>
<evidence type="ECO:0000256" key="1">
    <source>
        <dbReference type="SAM" id="MobiDB-lite"/>
    </source>
</evidence>
<gene>
    <name evidence="2" type="ORF">MN202_14330</name>
</gene>
<comment type="caution">
    <text evidence="2">The sequence shown here is derived from an EMBL/GenBank/DDBJ whole genome shotgun (WGS) entry which is preliminary data.</text>
</comment>
<evidence type="ECO:0000313" key="2">
    <source>
        <dbReference type="EMBL" id="MEH8018415.1"/>
    </source>
</evidence>
<evidence type="ECO:0000313" key="3">
    <source>
        <dbReference type="Proteomes" id="UP001375382"/>
    </source>
</evidence>
<name>A0ABU8C8Y3_9GAMM</name>
<reference evidence="2 3" key="1">
    <citation type="journal article" date="2023" name="Ecotoxicol. Environ. Saf.">
        <title>Mercury remediation potential of mercury-resistant strain Rheinheimera metallidurans sp. nov. isolated from a municipal waste dumping site.</title>
        <authorList>
            <person name="Yadav V."/>
            <person name="Manjhi A."/>
            <person name="Vadakedath N."/>
        </authorList>
    </citation>
    <scope>NUCLEOTIDE SEQUENCE [LARGE SCALE GENOMIC DNA]</scope>
    <source>
        <strain evidence="2 3">E-49</strain>
    </source>
</reference>